<dbReference type="OrthoDB" id="1524821at2"/>
<organism evidence="2 3">
    <name type="scientific">Marinoscillum furvescens DSM 4134</name>
    <dbReference type="NCBI Taxonomy" id="1122208"/>
    <lineage>
        <taxon>Bacteria</taxon>
        <taxon>Pseudomonadati</taxon>
        <taxon>Bacteroidota</taxon>
        <taxon>Cytophagia</taxon>
        <taxon>Cytophagales</taxon>
        <taxon>Reichenbachiellaceae</taxon>
        <taxon>Marinoscillum</taxon>
    </lineage>
</organism>
<dbReference type="EMBL" id="QREG01000004">
    <property type="protein sequence ID" value="REE01018.1"/>
    <property type="molecule type" value="Genomic_DNA"/>
</dbReference>
<sequence>MNSLKEFHIDIFNLGLKQHEFEFKIDERLFQLHEHSLIEKGSGTCKLLLDKTATMMTLDFHIDVKIELTCDRSLDTFDYPIQLDEQLIIKFGEENYSLSEEVLVIKGDTPTIDVSEYIYEFINVAVPMKKLHPRYEGQEDEQPDMIYTSQGDEPEENEETVDPRWEALKKLKDNK</sequence>
<feature type="compositionally biased region" description="Basic and acidic residues" evidence="1">
    <location>
        <begin position="161"/>
        <end position="175"/>
    </location>
</feature>
<evidence type="ECO:0000313" key="3">
    <source>
        <dbReference type="Proteomes" id="UP000256779"/>
    </source>
</evidence>
<protein>
    <submittedName>
        <fullName evidence="2">Uncharacterized metal-binding protein YceD (DUF177 family)</fullName>
    </submittedName>
</protein>
<reference evidence="2 3" key="1">
    <citation type="submission" date="2018-07" db="EMBL/GenBank/DDBJ databases">
        <title>Genomic Encyclopedia of Type Strains, Phase IV (KMG-IV): sequencing the most valuable type-strain genomes for metagenomic binning, comparative biology and taxonomic classification.</title>
        <authorList>
            <person name="Goeker M."/>
        </authorList>
    </citation>
    <scope>NUCLEOTIDE SEQUENCE [LARGE SCALE GENOMIC DNA]</scope>
    <source>
        <strain evidence="2 3">DSM 4134</strain>
    </source>
</reference>
<comment type="caution">
    <text evidence="2">The sequence shown here is derived from an EMBL/GenBank/DDBJ whole genome shotgun (WGS) entry which is preliminary data.</text>
</comment>
<dbReference type="AlphaFoldDB" id="A0A3D9L6P0"/>
<dbReference type="Proteomes" id="UP000256779">
    <property type="component" value="Unassembled WGS sequence"/>
</dbReference>
<dbReference type="RefSeq" id="WP_115867112.1">
    <property type="nucleotide sequence ID" value="NZ_QREG01000004.1"/>
</dbReference>
<dbReference type="Pfam" id="PF02620">
    <property type="entry name" value="YceD"/>
    <property type="match status" value="1"/>
</dbReference>
<evidence type="ECO:0000256" key="1">
    <source>
        <dbReference type="SAM" id="MobiDB-lite"/>
    </source>
</evidence>
<name>A0A3D9L6P0_MARFU</name>
<keyword evidence="3" id="KW-1185">Reference proteome</keyword>
<evidence type="ECO:0000313" key="2">
    <source>
        <dbReference type="EMBL" id="REE01018.1"/>
    </source>
</evidence>
<accession>A0A3D9L6P0</accession>
<proteinExistence type="predicted"/>
<dbReference type="InterPro" id="IPR003772">
    <property type="entry name" value="YceD"/>
</dbReference>
<gene>
    <name evidence="2" type="ORF">C7460_10437</name>
</gene>
<feature type="region of interest" description="Disordered" evidence="1">
    <location>
        <begin position="135"/>
        <end position="175"/>
    </location>
</feature>